<dbReference type="PROSITE" id="PS50004">
    <property type="entry name" value="C2"/>
    <property type="match status" value="1"/>
</dbReference>
<dbReference type="Gene3D" id="2.60.40.150">
    <property type="entry name" value="C2 domain"/>
    <property type="match status" value="1"/>
</dbReference>
<dbReference type="Pfam" id="PF00168">
    <property type="entry name" value="C2"/>
    <property type="match status" value="1"/>
</dbReference>
<organism evidence="3 4">
    <name type="scientific">Asterophora parasitica</name>
    <dbReference type="NCBI Taxonomy" id="117018"/>
    <lineage>
        <taxon>Eukaryota</taxon>
        <taxon>Fungi</taxon>
        <taxon>Dikarya</taxon>
        <taxon>Basidiomycota</taxon>
        <taxon>Agaricomycotina</taxon>
        <taxon>Agaricomycetes</taxon>
        <taxon>Agaricomycetidae</taxon>
        <taxon>Agaricales</taxon>
        <taxon>Tricholomatineae</taxon>
        <taxon>Lyophyllaceae</taxon>
        <taxon>Asterophora</taxon>
    </lineage>
</organism>
<dbReference type="SUPFAM" id="SSF49562">
    <property type="entry name" value="C2 domain (Calcium/lipid-binding domain, CaLB)"/>
    <property type="match status" value="1"/>
</dbReference>
<dbReference type="PANTHER" id="PTHR47800:SF5">
    <property type="entry name" value="FER-1-LIKE PROTEIN 6"/>
    <property type="match status" value="1"/>
</dbReference>
<protein>
    <recommendedName>
        <fullName evidence="2">C2 domain-containing protein</fullName>
    </recommendedName>
</protein>
<feature type="compositionally biased region" description="Basic and acidic residues" evidence="1">
    <location>
        <begin position="441"/>
        <end position="457"/>
    </location>
</feature>
<dbReference type="OrthoDB" id="73919at2759"/>
<feature type="region of interest" description="Disordered" evidence="1">
    <location>
        <begin position="438"/>
        <end position="476"/>
    </location>
</feature>
<reference evidence="3" key="1">
    <citation type="submission" date="2020-07" db="EMBL/GenBank/DDBJ databases">
        <authorList>
            <person name="Nieuwenhuis M."/>
            <person name="Van De Peppel L.J.J."/>
        </authorList>
    </citation>
    <scope>NUCLEOTIDE SEQUENCE</scope>
    <source>
        <strain evidence="3">AP01</strain>
        <tissue evidence="3">Mycelium</tissue>
    </source>
</reference>
<gene>
    <name evidence="3" type="ORF">DXG03_004193</name>
</gene>
<dbReference type="GO" id="GO:0010628">
    <property type="term" value="P:positive regulation of gene expression"/>
    <property type="evidence" value="ECO:0007669"/>
    <property type="project" value="TreeGrafter"/>
</dbReference>
<dbReference type="InterPro" id="IPR000008">
    <property type="entry name" value="C2_dom"/>
</dbReference>
<evidence type="ECO:0000313" key="3">
    <source>
        <dbReference type="EMBL" id="KAG5641789.1"/>
    </source>
</evidence>
<dbReference type="InterPro" id="IPR035892">
    <property type="entry name" value="C2_domain_sf"/>
</dbReference>
<dbReference type="PANTHER" id="PTHR47800">
    <property type="entry name" value="C2 DOMAIN-CONTAINING PROTEIN"/>
    <property type="match status" value="1"/>
</dbReference>
<dbReference type="Proteomes" id="UP000775547">
    <property type="component" value="Unassembled WGS sequence"/>
</dbReference>
<dbReference type="EMBL" id="JABCKV010000249">
    <property type="protein sequence ID" value="KAG5641789.1"/>
    <property type="molecule type" value="Genomic_DNA"/>
</dbReference>
<evidence type="ECO:0000259" key="2">
    <source>
        <dbReference type="PROSITE" id="PS50004"/>
    </source>
</evidence>
<dbReference type="AlphaFoldDB" id="A0A9P7KA68"/>
<name>A0A9P7KA68_9AGAR</name>
<dbReference type="CDD" id="cd00030">
    <property type="entry name" value="C2"/>
    <property type="match status" value="1"/>
</dbReference>
<keyword evidence="4" id="KW-1185">Reference proteome</keyword>
<evidence type="ECO:0000313" key="4">
    <source>
        <dbReference type="Proteomes" id="UP000775547"/>
    </source>
</evidence>
<sequence>MPGGRRNPLSVSRIVEAVKNAKSNVHDAAVAQVSQSLEKARLGEIPFVDIEIQFIGASGLPKMDVVGTADPYFVAHIDDKTSFVSTVKSQTLAPVWNEVWRVKNVPAVANLYVEVMDKDDDRPHDDYFGKFKVSVDAGTKEVDIDGPLFRKSRGSFWLKIDSHPSTDDDPSKFPYLFDGPIRYSRHFSPTVGRLTNLNDARLYSTWKMYLRSVPVVFGDSFQGWNRHYKAAQNIFQGPTSLAVRSGIQAGHRMLYARKVTNVFGVMDTPEDVKQLLRAGSVNPNTAPLATGAIGVPPPAHATRIKPAVYTYIISAEDSSFRFSETGAAFFVDFASKHALHSNCAEQVRYSGEFHPRPVGGWAAFDDSTPDDEVEWELVIDNNSGTYAPDKALLSKVEELFALNFPWFRVYAWDREDPRLEESVSACREYALKWRGVSSEELQPHTKAGEETLEHQVEAARAQEVSEAAGVERDDVN</sequence>
<feature type="domain" description="C2" evidence="2">
    <location>
        <begin position="29"/>
        <end position="148"/>
    </location>
</feature>
<accession>A0A9P7KA68</accession>
<evidence type="ECO:0000256" key="1">
    <source>
        <dbReference type="SAM" id="MobiDB-lite"/>
    </source>
</evidence>
<proteinExistence type="predicted"/>
<comment type="caution">
    <text evidence="3">The sequence shown here is derived from an EMBL/GenBank/DDBJ whole genome shotgun (WGS) entry which is preliminary data.</text>
</comment>
<dbReference type="SMART" id="SM00239">
    <property type="entry name" value="C2"/>
    <property type="match status" value="1"/>
</dbReference>
<reference evidence="3" key="2">
    <citation type="submission" date="2021-10" db="EMBL/GenBank/DDBJ databases">
        <title>Phylogenomics reveals ancestral predisposition of the termite-cultivated fungus Termitomyces towards a domesticated lifestyle.</title>
        <authorList>
            <person name="Auxier B."/>
            <person name="Grum-Grzhimaylo A."/>
            <person name="Cardenas M.E."/>
            <person name="Lodge J.D."/>
            <person name="Laessoe T."/>
            <person name="Pedersen O."/>
            <person name="Smith M.E."/>
            <person name="Kuyper T.W."/>
            <person name="Franco-Molano E.A."/>
            <person name="Baroni T.J."/>
            <person name="Aanen D.K."/>
        </authorList>
    </citation>
    <scope>NUCLEOTIDE SEQUENCE</scope>
    <source>
        <strain evidence="3">AP01</strain>
        <tissue evidence="3">Mycelium</tissue>
    </source>
</reference>